<dbReference type="Gene3D" id="3.40.50.150">
    <property type="entry name" value="Vaccinia Virus protein VP39"/>
    <property type="match status" value="1"/>
</dbReference>
<sequence length="261" mass="29178">MNDADVRKHNQVSWDRQVAESNRWTVPVDGETIQRARTGDFSIVLTPTKPVPKDWFPPLTGTPTLCLASAGGQQAPILAAAGARVTLLDNSPGQLGQDRLVADREGLEMEFMEGDMADLSIIGDETFDFIFHPCSNVFVPKILPVWRECYRVLRSGGTLLTGFVNPLRFIFEDERKENGNMNVCYKLPYSDLNHLEETHIKKSIEDGFALEFGHTLNDQIGGQLKAGFLLSGFYEDRYHAADEDPLSNFLDTFIATRAIKP</sequence>
<dbReference type="EMBL" id="NIZW01000006">
    <property type="protein sequence ID" value="PHQ35750.1"/>
    <property type="molecule type" value="Genomic_DNA"/>
</dbReference>
<name>A0A2G1WAA7_9BACT</name>
<proteinExistence type="predicted"/>
<dbReference type="AlphaFoldDB" id="A0A2G1WAA7"/>
<comment type="caution">
    <text evidence="2">The sequence shown here is derived from an EMBL/GenBank/DDBJ whole genome shotgun (WGS) entry which is preliminary data.</text>
</comment>
<dbReference type="InterPro" id="IPR029063">
    <property type="entry name" value="SAM-dependent_MTases_sf"/>
</dbReference>
<evidence type="ECO:0000313" key="2">
    <source>
        <dbReference type="EMBL" id="PHQ35750.1"/>
    </source>
</evidence>
<dbReference type="Pfam" id="PF08241">
    <property type="entry name" value="Methyltransf_11"/>
    <property type="match status" value="1"/>
</dbReference>
<accession>A0A2G1WAA7</accession>
<keyword evidence="3" id="KW-1185">Reference proteome</keyword>
<dbReference type="InterPro" id="IPR013216">
    <property type="entry name" value="Methyltransf_11"/>
</dbReference>
<dbReference type="CDD" id="cd02440">
    <property type="entry name" value="AdoMet_MTases"/>
    <property type="match status" value="1"/>
</dbReference>
<dbReference type="GO" id="GO:0008757">
    <property type="term" value="F:S-adenosylmethionine-dependent methyltransferase activity"/>
    <property type="evidence" value="ECO:0007669"/>
    <property type="project" value="InterPro"/>
</dbReference>
<dbReference type="GO" id="GO:0032259">
    <property type="term" value="P:methylation"/>
    <property type="evidence" value="ECO:0007669"/>
    <property type="project" value="UniProtKB-KW"/>
</dbReference>
<dbReference type="OrthoDB" id="9772751at2"/>
<evidence type="ECO:0000313" key="3">
    <source>
        <dbReference type="Proteomes" id="UP000225740"/>
    </source>
</evidence>
<dbReference type="RefSeq" id="WP_099260483.1">
    <property type="nucleotide sequence ID" value="NZ_NIZW01000006.1"/>
</dbReference>
<feature type="domain" description="Methyltransferase type 11" evidence="1">
    <location>
        <begin position="66"/>
        <end position="160"/>
    </location>
</feature>
<dbReference type="GeneID" id="90608337"/>
<reference evidence="2 3" key="1">
    <citation type="submission" date="2017-06" db="EMBL/GenBank/DDBJ databases">
        <title>Description of Rhodopirellula bahusiensis sp. nov.</title>
        <authorList>
            <person name="Kizina J."/>
            <person name="Harder J."/>
        </authorList>
    </citation>
    <scope>NUCLEOTIDE SEQUENCE [LARGE SCALE GENOMIC DNA]</scope>
    <source>
        <strain evidence="2 3">SWK21</strain>
    </source>
</reference>
<gene>
    <name evidence="2" type="ORF">CEE69_09125</name>
</gene>
<organism evidence="2 3">
    <name type="scientific">Rhodopirellula bahusiensis</name>
    <dbReference type="NCBI Taxonomy" id="2014065"/>
    <lineage>
        <taxon>Bacteria</taxon>
        <taxon>Pseudomonadati</taxon>
        <taxon>Planctomycetota</taxon>
        <taxon>Planctomycetia</taxon>
        <taxon>Pirellulales</taxon>
        <taxon>Pirellulaceae</taxon>
        <taxon>Rhodopirellula</taxon>
    </lineage>
</organism>
<evidence type="ECO:0000259" key="1">
    <source>
        <dbReference type="Pfam" id="PF08241"/>
    </source>
</evidence>
<dbReference type="SUPFAM" id="SSF53335">
    <property type="entry name" value="S-adenosyl-L-methionine-dependent methyltransferases"/>
    <property type="match status" value="1"/>
</dbReference>
<keyword evidence="2" id="KW-0808">Transferase</keyword>
<protein>
    <submittedName>
        <fullName evidence="2">SAM-dependent methyltransferase</fullName>
    </submittedName>
</protein>
<keyword evidence="2" id="KW-0489">Methyltransferase</keyword>
<dbReference type="Proteomes" id="UP000225740">
    <property type="component" value="Unassembled WGS sequence"/>
</dbReference>